<keyword evidence="2" id="KW-0520">NAD</keyword>
<evidence type="ECO:0000313" key="6">
    <source>
        <dbReference type="EMBL" id="TWT94072.1"/>
    </source>
</evidence>
<dbReference type="Gene3D" id="3.40.50.720">
    <property type="entry name" value="NAD(P)-binding Rossmann-like Domain"/>
    <property type="match status" value="1"/>
</dbReference>
<dbReference type="EMBL" id="SJPR01000007">
    <property type="protein sequence ID" value="TWT94072.1"/>
    <property type="molecule type" value="Genomic_DNA"/>
</dbReference>
<accession>A0A5C6A2H6</accession>
<dbReference type="SUPFAM" id="SSF48179">
    <property type="entry name" value="6-phosphogluconate dehydrogenase C-terminal domain-like"/>
    <property type="match status" value="1"/>
</dbReference>
<reference evidence="6 7" key="1">
    <citation type="submission" date="2019-02" db="EMBL/GenBank/DDBJ databases">
        <title>Deep-cultivation of Planctomycetes and their phenomic and genomic characterization uncovers novel biology.</title>
        <authorList>
            <person name="Wiegand S."/>
            <person name="Jogler M."/>
            <person name="Boedeker C."/>
            <person name="Pinto D."/>
            <person name="Vollmers J."/>
            <person name="Rivas-Marin E."/>
            <person name="Kohn T."/>
            <person name="Peeters S.H."/>
            <person name="Heuer A."/>
            <person name="Rast P."/>
            <person name="Oberbeckmann S."/>
            <person name="Bunk B."/>
            <person name="Jeske O."/>
            <person name="Meyerdierks A."/>
            <person name="Storesund J.E."/>
            <person name="Kallscheuer N."/>
            <person name="Luecker S."/>
            <person name="Lage O.M."/>
            <person name="Pohl T."/>
            <person name="Merkel B.J."/>
            <person name="Hornburger P."/>
            <person name="Mueller R.-W."/>
            <person name="Bruemmer F."/>
            <person name="Labrenz M."/>
            <person name="Spormann A.M."/>
            <person name="Op Den Camp H."/>
            <person name="Overmann J."/>
            <person name="Amann R."/>
            <person name="Jetten M.S.M."/>
            <person name="Mascher T."/>
            <person name="Medema M.H."/>
            <person name="Devos D.P."/>
            <person name="Kaster A.-K."/>
            <person name="Ovreas L."/>
            <person name="Rohde M."/>
            <person name="Galperin M.Y."/>
            <person name="Jogler C."/>
        </authorList>
    </citation>
    <scope>NUCLEOTIDE SEQUENCE [LARGE SCALE GENOMIC DNA]</scope>
    <source>
        <strain evidence="6 7">Pla108</strain>
    </source>
</reference>
<dbReference type="SUPFAM" id="SSF51735">
    <property type="entry name" value="NAD(P)-binding Rossmann-fold domains"/>
    <property type="match status" value="1"/>
</dbReference>
<dbReference type="AlphaFoldDB" id="A0A5C6A2H6"/>
<dbReference type="Pfam" id="PF14833">
    <property type="entry name" value="NAD_binding_11"/>
    <property type="match status" value="1"/>
</dbReference>
<comment type="caution">
    <text evidence="6">The sequence shown here is derived from an EMBL/GenBank/DDBJ whole genome shotgun (WGS) entry which is preliminary data.</text>
</comment>
<dbReference type="GO" id="GO:0008679">
    <property type="term" value="F:2-hydroxy-3-oxopropionate reductase activity"/>
    <property type="evidence" value="ECO:0007669"/>
    <property type="project" value="UniProtKB-EC"/>
</dbReference>
<evidence type="ECO:0000256" key="1">
    <source>
        <dbReference type="ARBA" id="ARBA00023002"/>
    </source>
</evidence>
<dbReference type="OrthoDB" id="9786703at2"/>
<feature type="active site" evidence="3">
    <location>
        <position position="178"/>
    </location>
</feature>
<dbReference type="GO" id="GO:0051287">
    <property type="term" value="F:NAD binding"/>
    <property type="evidence" value="ECO:0007669"/>
    <property type="project" value="InterPro"/>
</dbReference>
<evidence type="ECO:0000259" key="4">
    <source>
        <dbReference type="Pfam" id="PF03446"/>
    </source>
</evidence>
<dbReference type="InterPro" id="IPR006115">
    <property type="entry name" value="6PGDH_NADP-bd"/>
</dbReference>
<sequence>MSANEPVAYVGVGIMGAAMARNLLRAGVPVVACNRSRAKAEALTADGAQVVDTAAEAVTAGCRVVFVNVPDTPDVDAVLFGEGGVIAADSELLKGLIVVDHSTICPVATAGFAQRLAEVGATLVDAPVSGGDVGARDGTLSIMCGGDRAAFDKVQPLLQKVGKRITHLGPAGSGQACKACNQIAVVGALAGVCEALALAKATGLDLEQVVEVVSAGAAGSWQLANLGPQIAAGDHAPGFMIELLQKDLRLVASAAGAHDLPLPVTRLVESLYQAAAAAGAGRDGTQALAGVYERLGGFRYSE</sequence>
<dbReference type="InterPro" id="IPR013328">
    <property type="entry name" value="6PGD_dom2"/>
</dbReference>
<evidence type="ECO:0000313" key="7">
    <source>
        <dbReference type="Proteomes" id="UP000317421"/>
    </source>
</evidence>
<organism evidence="6 7">
    <name type="scientific">Botrimarina colliarenosi</name>
    <dbReference type="NCBI Taxonomy" id="2528001"/>
    <lineage>
        <taxon>Bacteria</taxon>
        <taxon>Pseudomonadati</taxon>
        <taxon>Planctomycetota</taxon>
        <taxon>Planctomycetia</taxon>
        <taxon>Pirellulales</taxon>
        <taxon>Lacipirellulaceae</taxon>
        <taxon>Botrimarina</taxon>
    </lineage>
</organism>
<dbReference type="Proteomes" id="UP000317421">
    <property type="component" value="Unassembled WGS sequence"/>
</dbReference>
<feature type="domain" description="6-phosphogluconate dehydrogenase NADP-binding" evidence="4">
    <location>
        <begin position="7"/>
        <end position="169"/>
    </location>
</feature>
<dbReference type="InterPro" id="IPR036291">
    <property type="entry name" value="NAD(P)-bd_dom_sf"/>
</dbReference>
<dbReference type="PANTHER" id="PTHR43060:SF15">
    <property type="entry name" value="3-HYDROXYISOBUTYRATE DEHYDROGENASE-LIKE 1, MITOCHONDRIAL-RELATED"/>
    <property type="match status" value="1"/>
</dbReference>
<dbReference type="Pfam" id="PF03446">
    <property type="entry name" value="NAD_binding_2"/>
    <property type="match status" value="1"/>
</dbReference>
<dbReference type="GO" id="GO:0050661">
    <property type="term" value="F:NADP binding"/>
    <property type="evidence" value="ECO:0007669"/>
    <property type="project" value="InterPro"/>
</dbReference>
<proteinExistence type="predicted"/>
<dbReference type="EC" id="1.1.1.60" evidence="6"/>
<dbReference type="PIRSF" id="PIRSF000103">
    <property type="entry name" value="HIBADH"/>
    <property type="match status" value="1"/>
</dbReference>
<dbReference type="InterPro" id="IPR015815">
    <property type="entry name" value="HIBADH-related"/>
</dbReference>
<feature type="domain" description="3-hydroxyisobutyrate dehydrogenase-like NAD-binding" evidence="5">
    <location>
        <begin position="172"/>
        <end position="291"/>
    </location>
</feature>
<gene>
    <name evidence="6" type="primary">glxR</name>
    <name evidence="6" type="ORF">Pla108_37840</name>
</gene>
<keyword evidence="1 6" id="KW-0560">Oxidoreductase</keyword>
<dbReference type="Gene3D" id="1.10.1040.10">
    <property type="entry name" value="N-(1-d-carboxylethyl)-l-norvaline Dehydrogenase, domain 2"/>
    <property type="match status" value="1"/>
</dbReference>
<name>A0A5C6A2H6_9BACT</name>
<dbReference type="InterPro" id="IPR008927">
    <property type="entry name" value="6-PGluconate_DH-like_C_sf"/>
</dbReference>
<dbReference type="RefSeq" id="WP_146446474.1">
    <property type="nucleotide sequence ID" value="NZ_SJPR01000007.1"/>
</dbReference>
<evidence type="ECO:0000259" key="5">
    <source>
        <dbReference type="Pfam" id="PF14833"/>
    </source>
</evidence>
<evidence type="ECO:0000256" key="3">
    <source>
        <dbReference type="PIRSR" id="PIRSR000103-1"/>
    </source>
</evidence>
<evidence type="ECO:0000256" key="2">
    <source>
        <dbReference type="ARBA" id="ARBA00023027"/>
    </source>
</evidence>
<protein>
    <submittedName>
        <fullName evidence="6">2-hydroxy-3-oxopropionate reductase</fullName>
        <ecNumber evidence="6">1.1.1.60</ecNumber>
    </submittedName>
</protein>
<dbReference type="PANTHER" id="PTHR43060">
    <property type="entry name" value="3-HYDROXYISOBUTYRATE DEHYDROGENASE-LIKE 1, MITOCHONDRIAL-RELATED"/>
    <property type="match status" value="1"/>
</dbReference>
<keyword evidence="7" id="KW-1185">Reference proteome</keyword>
<dbReference type="InterPro" id="IPR029154">
    <property type="entry name" value="HIBADH-like_NADP-bd"/>
</dbReference>